<organism evidence="3 4">
    <name type="scientific">Pleodorina starrii</name>
    <dbReference type="NCBI Taxonomy" id="330485"/>
    <lineage>
        <taxon>Eukaryota</taxon>
        <taxon>Viridiplantae</taxon>
        <taxon>Chlorophyta</taxon>
        <taxon>core chlorophytes</taxon>
        <taxon>Chlorophyceae</taxon>
        <taxon>CS clade</taxon>
        <taxon>Chlamydomonadales</taxon>
        <taxon>Volvocaceae</taxon>
        <taxon>Pleodorina</taxon>
    </lineage>
</organism>
<feature type="coiled-coil region" evidence="1">
    <location>
        <begin position="61"/>
        <end position="102"/>
    </location>
</feature>
<evidence type="ECO:0000256" key="1">
    <source>
        <dbReference type="SAM" id="Coils"/>
    </source>
</evidence>
<keyword evidence="4" id="KW-1185">Reference proteome</keyword>
<feature type="compositionally biased region" description="Basic and acidic residues" evidence="2">
    <location>
        <begin position="159"/>
        <end position="168"/>
    </location>
</feature>
<evidence type="ECO:0000313" key="3">
    <source>
        <dbReference type="EMBL" id="GLC55321.1"/>
    </source>
</evidence>
<feature type="compositionally biased region" description="Low complexity" evidence="2">
    <location>
        <begin position="171"/>
        <end position="187"/>
    </location>
</feature>
<accession>A0A9W6F4F7</accession>
<protein>
    <submittedName>
        <fullName evidence="3">Uncharacterized protein</fullName>
    </submittedName>
</protein>
<dbReference type="AlphaFoldDB" id="A0A9W6F4F7"/>
<gene>
    <name evidence="3" type="primary">PLEST007811</name>
    <name evidence="3" type="ORF">PLESTB_000972300</name>
</gene>
<proteinExistence type="predicted"/>
<dbReference type="EMBL" id="BRXU01000012">
    <property type="protein sequence ID" value="GLC55321.1"/>
    <property type="molecule type" value="Genomic_DNA"/>
</dbReference>
<evidence type="ECO:0000313" key="4">
    <source>
        <dbReference type="Proteomes" id="UP001165080"/>
    </source>
</evidence>
<keyword evidence="1" id="KW-0175">Coiled coil</keyword>
<feature type="region of interest" description="Disordered" evidence="2">
    <location>
        <begin position="145"/>
        <end position="187"/>
    </location>
</feature>
<comment type="caution">
    <text evidence="3">The sequence shown here is derived from an EMBL/GenBank/DDBJ whole genome shotgun (WGS) entry which is preliminary data.</text>
</comment>
<evidence type="ECO:0000256" key="2">
    <source>
        <dbReference type="SAM" id="MobiDB-lite"/>
    </source>
</evidence>
<reference evidence="3 4" key="1">
    <citation type="journal article" date="2023" name="Commun. Biol.">
        <title>Reorganization of the ancestral sex-determining regions during the evolution of trioecy in Pleodorina starrii.</title>
        <authorList>
            <person name="Takahashi K."/>
            <person name="Suzuki S."/>
            <person name="Kawai-Toyooka H."/>
            <person name="Yamamoto K."/>
            <person name="Hamaji T."/>
            <person name="Ootsuki R."/>
            <person name="Yamaguchi H."/>
            <person name="Kawachi M."/>
            <person name="Higashiyama T."/>
            <person name="Nozaki H."/>
        </authorList>
    </citation>
    <scope>NUCLEOTIDE SEQUENCE [LARGE SCALE GENOMIC DNA]</scope>
    <source>
        <strain evidence="3 4">NIES-4479</strain>
    </source>
</reference>
<feature type="region of interest" description="Disordered" evidence="2">
    <location>
        <begin position="35"/>
        <end position="60"/>
    </location>
</feature>
<sequence>MTSEDLNSLFLLYQFDGDLLGFSDALSMQPPDCITSSLGKQGDGAKSLRHAEGPRGGRKRVRVRQQQLNTLEAELQQKLRDLEAAQQERERLQQRIKVLELTLPLRERHVKLLRQRRHAAQAVPPAHIYKQDGTQHTRAHCNTELRTAAPRDGSSSGSETRRATDEALRLSAPSAPTSSPAAVAGAAGASQRPAGLALPIQSSTDPVKVDSYADAFTSGWPALITAVPAHNRVPCQAFQEFCGVWKQWVMKSGLILHAHDARPHDPGPQLKLSQLFEQLAPRFDSLRLEHPSLFTEMMYVNLETGEREEPPPDSYWIPVAQGLRLSPEQVADAKAILALYSGRAAGAQEERRRLTAQLGSSLASLQGMVPLHGHGAAQQPAAVKRGQLVVEVDELAARLYRNVMVQGSALEFVKDFMGSKLLSLVQLVRVSVLSYPYIPDVIGILSSLDATPPCPARQP</sequence>
<dbReference type="Proteomes" id="UP001165080">
    <property type="component" value="Unassembled WGS sequence"/>
</dbReference>
<dbReference type="OrthoDB" id="542456at2759"/>
<name>A0A9W6F4F7_9CHLO</name>